<dbReference type="AlphaFoldDB" id="A0A3N1XVE3"/>
<comment type="caution">
    <text evidence="1">The sequence shown here is derived from an EMBL/GenBank/DDBJ whole genome shotgun (WGS) entry which is preliminary data.</text>
</comment>
<organism evidence="1 2">
    <name type="scientific">Mobilisporobacter senegalensis</name>
    <dbReference type="NCBI Taxonomy" id="1329262"/>
    <lineage>
        <taxon>Bacteria</taxon>
        <taxon>Bacillati</taxon>
        <taxon>Bacillota</taxon>
        <taxon>Clostridia</taxon>
        <taxon>Lachnospirales</taxon>
        <taxon>Lachnospiraceae</taxon>
        <taxon>Mobilisporobacter</taxon>
    </lineage>
</organism>
<name>A0A3N1XVE3_9FIRM</name>
<dbReference type="OrthoDB" id="7428016at2"/>
<dbReference type="EMBL" id="RJVG01000002">
    <property type="protein sequence ID" value="ROR30590.1"/>
    <property type="molecule type" value="Genomic_DNA"/>
</dbReference>
<evidence type="ECO:0000313" key="1">
    <source>
        <dbReference type="EMBL" id="ROR30590.1"/>
    </source>
</evidence>
<evidence type="ECO:0008006" key="3">
    <source>
        <dbReference type="Google" id="ProtNLM"/>
    </source>
</evidence>
<evidence type="ECO:0000313" key="2">
    <source>
        <dbReference type="Proteomes" id="UP000273083"/>
    </source>
</evidence>
<keyword evidence="2" id="KW-1185">Reference proteome</keyword>
<dbReference type="Proteomes" id="UP000273083">
    <property type="component" value="Unassembled WGS sequence"/>
</dbReference>
<proteinExistence type="predicted"/>
<reference evidence="1 2" key="1">
    <citation type="submission" date="2018-11" db="EMBL/GenBank/DDBJ databases">
        <title>Genomic Encyclopedia of Type Strains, Phase IV (KMG-IV): sequencing the most valuable type-strain genomes for metagenomic binning, comparative biology and taxonomic classification.</title>
        <authorList>
            <person name="Goeker M."/>
        </authorList>
    </citation>
    <scope>NUCLEOTIDE SEQUENCE [LARGE SCALE GENOMIC DNA]</scope>
    <source>
        <strain evidence="1 2">DSM 26537</strain>
    </source>
</reference>
<protein>
    <recommendedName>
        <fullName evidence="3">Ligand-binding SRPBCC domain-containing protein</fullName>
    </recommendedName>
</protein>
<accession>A0A3N1XVE3</accession>
<sequence length="154" mass="18002">MGKAKIICVTSIFPASVSDIWKKIQRLDTLQYIAAPFVTFESLDNEHILWQEGASSQFQLKLFGIFPFGIHTINVLEFNRDSLSIYTNEQNNSVPTWNHRISLKELGVNSTQYSDQVEIYAGWKTIFVYWWSYLFYRHRQKKWLNLLGGATKSK</sequence>
<gene>
    <name evidence="1" type="ORF">EDD66_102243</name>
</gene>
<dbReference type="RefSeq" id="WP_123608287.1">
    <property type="nucleotide sequence ID" value="NZ_RJVG01000002.1"/>
</dbReference>